<feature type="transmembrane region" description="Helical" evidence="2">
    <location>
        <begin position="276"/>
        <end position="302"/>
    </location>
</feature>
<feature type="transmembrane region" description="Helical" evidence="2">
    <location>
        <begin position="309"/>
        <end position="340"/>
    </location>
</feature>
<accession>A0A137SS40</accession>
<sequence length="592" mass="62926">MDSVLKFLIKLQADGGNVLTVARQTSTQLDDISRKARTTGARLREAFSFSTLKSSLMSIPGMELLTNPYALAAGAVGAITKIGAEAEQTAVAFTTLVGSETKAKGMLSEIAKFAAESPFGKLDLTENAKTMLNFGVETGKVLPLLKQLGDISGGNKQALQSLSLVLGQVSAAGKLAGQDNLQFINAGFNPLQELAKMTGESYAKLQDRMSKGQITFENVVQAIQHASGEGGKFFSMMDKQSQTVAGKFATLQDTFIQLAVDIYNKIQPYVSQALDLFIGIVPVIAEAIAKVINVIESVIGFVSRFKMEILALSSVIGVAAIVFNAQAIAMSAYAAAIGVVTTVTRIWTGVQWLLNAAMDANPIGLIIIGIAALVAAVVYCWNKFAGFRAFILTMWDTLKGFGNIIKDYIINRFNEMLAGLGKLGEALKKLFSGDFQGAAASAMEGFKKLSGVESTAKAINGTKRLVSGVGGNFQTHLRQEQQKDKKTSSAKKENKISTPGLSGSTGAVVFGEGESKGKKGKKGKKGGKKGGRKSAEELATGGTRNTSITMHIGKFFDNINVYMNDKTDTAELERTILQSMNRALAIAASTDR</sequence>
<feature type="transmembrane region" description="Helical" evidence="2">
    <location>
        <begin position="360"/>
        <end position="381"/>
    </location>
</feature>
<dbReference type="Proteomes" id="UP000070093">
    <property type="component" value="Unassembled WGS sequence"/>
</dbReference>
<keyword evidence="2" id="KW-1133">Transmembrane helix</keyword>
<feature type="compositionally biased region" description="Basic and acidic residues" evidence="1">
    <location>
        <begin position="477"/>
        <end position="495"/>
    </location>
</feature>
<evidence type="ECO:0000259" key="3">
    <source>
        <dbReference type="Pfam" id="PF20155"/>
    </source>
</evidence>
<reference evidence="4 5" key="1">
    <citation type="submission" date="2016-02" db="EMBL/GenBank/DDBJ databases">
        <authorList>
            <person name="Wen L."/>
            <person name="He K."/>
            <person name="Yang H."/>
        </authorList>
    </citation>
    <scope>NUCLEOTIDE SEQUENCE [LARGE SCALE GENOMIC DNA]</scope>
    <source>
        <strain evidence="4 5">GED7880</strain>
    </source>
</reference>
<organism evidence="4 5">
    <name type="scientific">Prevotella bivia</name>
    <dbReference type="NCBI Taxonomy" id="28125"/>
    <lineage>
        <taxon>Bacteria</taxon>
        <taxon>Pseudomonadati</taxon>
        <taxon>Bacteroidota</taxon>
        <taxon>Bacteroidia</taxon>
        <taxon>Bacteroidales</taxon>
        <taxon>Prevotellaceae</taxon>
        <taxon>Prevotella</taxon>
    </lineage>
</organism>
<feature type="compositionally biased region" description="Polar residues" evidence="1">
    <location>
        <begin position="496"/>
        <end position="505"/>
    </location>
</feature>
<evidence type="ECO:0000313" key="5">
    <source>
        <dbReference type="Proteomes" id="UP000070093"/>
    </source>
</evidence>
<dbReference type="STRING" id="28125.HMPREF3202_01924"/>
<evidence type="ECO:0000256" key="1">
    <source>
        <dbReference type="SAM" id="MobiDB-lite"/>
    </source>
</evidence>
<dbReference type="AlphaFoldDB" id="A0A137SS40"/>
<protein>
    <submittedName>
        <fullName evidence="4">Tape measure domain protein</fullName>
    </submittedName>
</protein>
<dbReference type="Pfam" id="PF20155">
    <property type="entry name" value="TMP_3"/>
    <property type="match status" value="1"/>
</dbReference>
<dbReference type="EMBL" id="LTAG01000111">
    <property type="protein sequence ID" value="KXO15244.1"/>
    <property type="molecule type" value="Genomic_DNA"/>
</dbReference>
<feature type="compositionally biased region" description="Basic residues" evidence="1">
    <location>
        <begin position="518"/>
        <end position="532"/>
    </location>
</feature>
<feature type="domain" description="Tape measure protein N-terminal" evidence="3">
    <location>
        <begin position="78"/>
        <end position="261"/>
    </location>
</feature>
<comment type="caution">
    <text evidence="4">The sequence shown here is derived from an EMBL/GenBank/DDBJ whole genome shotgun (WGS) entry which is preliminary data.</text>
</comment>
<keyword evidence="2" id="KW-0812">Transmembrane</keyword>
<gene>
    <name evidence="4" type="ORF">HMPREF3202_01924</name>
</gene>
<dbReference type="NCBIfam" id="TIGR02675">
    <property type="entry name" value="tape_meas_nterm"/>
    <property type="match status" value="1"/>
</dbReference>
<feature type="region of interest" description="Disordered" evidence="1">
    <location>
        <begin position="477"/>
        <end position="542"/>
    </location>
</feature>
<evidence type="ECO:0000256" key="2">
    <source>
        <dbReference type="SAM" id="Phobius"/>
    </source>
</evidence>
<name>A0A137SS40_9BACT</name>
<keyword evidence="2" id="KW-0472">Membrane</keyword>
<evidence type="ECO:0000313" key="4">
    <source>
        <dbReference type="EMBL" id="KXO15244.1"/>
    </source>
</evidence>
<dbReference type="RefSeq" id="WP_061315382.1">
    <property type="nucleotide sequence ID" value="NZ_KQ965707.1"/>
</dbReference>
<proteinExistence type="predicted"/>
<dbReference type="PATRIC" id="fig|28125.4.peg.1917"/>
<dbReference type="InterPro" id="IPR013491">
    <property type="entry name" value="Tape_meas_N"/>
</dbReference>